<keyword evidence="8 13" id="KW-0812">Transmembrane</keyword>
<feature type="transmembrane region" description="Helical" evidence="13">
    <location>
        <begin position="401"/>
        <end position="429"/>
    </location>
</feature>
<dbReference type="PIRSF" id="PIRSF006603">
    <property type="entry name" value="DinF"/>
    <property type="match status" value="1"/>
</dbReference>
<evidence type="ECO:0000256" key="2">
    <source>
        <dbReference type="ARBA" id="ARBA00004651"/>
    </source>
</evidence>
<dbReference type="PANTHER" id="PTHR43298">
    <property type="entry name" value="MULTIDRUG RESISTANCE PROTEIN NORM-RELATED"/>
    <property type="match status" value="1"/>
</dbReference>
<comment type="function">
    <text evidence="1">Multidrug efflux pump.</text>
</comment>
<evidence type="ECO:0000256" key="4">
    <source>
        <dbReference type="ARBA" id="ARBA00020268"/>
    </source>
</evidence>
<dbReference type="Pfam" id="PF01554">
    <property type="entry name" value="MatE"/>
    <property type="match status" value="2"/>
</dbReference>
<dbReference type="NCBIfam" id="TIGR00797">
    <property type="entry name" value="matE"/>
    <property type="match status" value="1"/>
</dbReference>
<dbReference type="GO" id="GO:0042910">
    <property type="term" value="F:xenobiotic transmembrane transporter activity"/>
    <property type="evidence" value="ECO:0007669"/>
    <property type="project" value="InterPro"/>
</dbReference>
<gene>
    <name evidence="14" type="ORF">DW099_16910</name>
</gene>
<dbReference type="Proteomes" id="UP000284841">
    <property type="component" value="Unassembled WGS sequence"/>
</dbReference>
<keyword evidence="5" id="KW-0813">Transport</keyword>
<keyword evidence="11 13" id="KW-0472">Membrane</keyword>
<dbReference type="AlphaFoldDB" id="A0A415DW12"/>
<keyword evidence="6" id="KW-0050">Antiport</keyword>
<comment type="subcellular location">
    <subcellularLocation>
        <location evidence="2">Cell membrane</location>
        <topology evidence="2">Multi-pass membrane protein</topology>
    </subcellularLocation>
</comment>
<comment type="similarity">
    <text evidence="3">Belongs to the multi antimicrobial extrusion (MATE) (TC 2.A.66.1) family.</text>
</comment>
<evidence type="ECO:0000256" key="13">
    <source>
        <dbReference type="SAM" id="Phobius"/>
    </source>
</evidence>
<evidence type="ECO:0000313" key="15">
    <source>
        <dbReference type="Proteomes" id="UP000284841"/>
    </source>
</evidence>
<feature type="transmembrane region" description="Helical" evidence="13">
    <location>
        <begin position="137"/>
        <end position="155"/>
    </location>
</feature>
<evidence type="ECO:0000256" key="5">
    <source>
        <dbReference type="ARBA" id="ARBA00022448"/>
    </source>
</evidence>
<feature type="transmembrane region" description="Helical" evidence="13">
    <location>
        <begin position="195"/>
        <end position="220"/>
    </location>
</feature>
<keyword evidence="7" id="KW-1003">Cell membrane</keyword>
<dbReference type="OrthoDB" id="9780160at2"/>
<feature type="transmembrane region" description="Helical" evidence="13">
    <location>
        <begin position="360"/>
        <end position="380"/>
    </location>
</feature>
<accession>A0A415DW12</accession>
<dbReference type="EMBL" id="QRMS01000006">
    <property type="protein sequence ID" value="RHJ84653.1"/>
    <property type="molecule type" value="Genomic_DNA"/>
</dbReference>
<comment type="caution">
    <text evidence="14">The sequence shown here is derived from an EMBL/GenBank/DDBJ whole genome shotgun (WGS) entry which is preliminary data.</text>
</comment>
<evidence type="ECO:0000256" key="1">
    <source>
        <dbReference type="ARBA" id="ARBA00003408"/>
    </source>
</evidence>
<dbReference type="PANTHER" id="PTHR43298:SF2">
    <property type="entry name" value="FMN_FAD EXPORTER YEEO-RELATED"/>
    <property type="match status" value="1"/>
</dbReference>
<dbReference type="InterPro" id="IPR048279">
    <property type="entry name" value="MdtK-like"/>
</dbReference>
<dbReference type="GO" id="GO:0015297">
    <property type="term" value="F:antiporter activity"/>
    <property type="evidence" value="ECO:0007669"/>
    <property type="project" value="UniProtKB-KW"/>
</dbReference>
<evidence type="ECO:0000256" key="12">
    <source>
        <dbReference type="ARBA" id="ARBA00031636"/>
    </source>
</evidence>
<evidence type="ECO:0000256" key="7">
    <source>
        <dbReference type="ARBA" id="ARBA00022475"/>
    </source>
</evidence>
<name>A0A415DW12_9FIRM</name>
<evidence type="ECO:0000256" key="3">
    <source>
        <dbReference type="ARBA" id="ARBA00010199"/>
    </source>
</evidence>
<keyword evidence="9 13" id="KW-1133">Transmembrane helix</keyword>
<dbReference type="InterPro" id="IPR050222">
    <property type="entry name" value="MATE_MdtK"/>
</dbReference>
<keyword evidence="10" id="KW-0406">Ion transport</keyword>
<feature type="transmembrane region" description="Helical" evidence="13">
    <location>
        <begin position="328"/>
        <end position="348"/>
    </location>
</feature>
<evidence type="ECO:0000313" key="14">
    <source>
        <dbReference type="EMBL" id="RHJ84653.1"/>
    </source>
</evidence>
<evidence type="ECO:0000256" key="10">
    <source>
        <dbReference type="ARBA" id="ARBA00023065"/>
    </source>
</evidence>
<keyword evidence="15" id="KW-1185">Reference proteome</keyword>
<sequence>MSRPEGRIENENRQLYKKLARIAVPISIQGVVSATLNLIDNLMVGFLGEADLAAVGIASQIYFIHYLILYGFTSGTATFMAQFYGAKDYKNIRKVVGFSIVVAFCVAVVFFVSAFFFTDNILGIYSNDPRIIEMARPYVKIGTACFFFLAFSVPLEMAFKATQQTRVPLIVSTVVFSTNTCLNYIFIFGKFGAPAMGVAGAALATAIARFLEVLISLIFAHRKSNCFHGSYRDFFGWKKEMVLRIVKNSMPTTLNELLWSVGQSMYVAAFSRIGTTAYAAYQAAASINSIFSFAAFSVGDAALILVGEKLGEGEREQTYILGKKLLKIGTVLGILVGLLLVLAAKPLVGFFSLTALGKTYAFRILVIYGLCMGLNLYNGINITGTLRGGGDTRFAMMAECSCVWLVAVPLAFLASQVLHVPIFIAVLMIKSEEVVKCIILTKRFISKKWVNNVITGL</sequence>
<dbReference type="STRING" id="1776384.GCA_900086585_01352"/>
<evidence type="ECO:0000256" key="8">
    <source>
        <dbReference type="ARBA" id="ARBA00022692"/>
    </source>
</evidence>
<proteinExistence type="inferred from homology"/>
<feature type="transmembrane region" description="Helical" evidence="13">
    <location>
        <begin position="167"/>
        <end position="189"/>
    </location>
</feature>
<feature type="transmembrane region" description="Helical" evidence="13">
    <location>
        <begin position="59"/>
        <end position="83"/>
    </location>
</feature>
<dbReference type="InterPro" id="IPR002528">
    <property type="entry name" value="MATE_fam"/>
</dbReference>
<dbReference type="GO" id="GO:0005886">
    <property type="term" value="C:plasma membrane"/>
    <property type="evidence" value="ECO:0007669"/>
    <property type="project" value="UniProtKB-SubCell"/>
</dbReference>
<evidence type="ECO:0000256" key="6">
    <source>
        <dbReference type="ARBA" id="ARBA00022449"/>
    </source>
</evidence>
<evidence type="ECO:0000256" key="11">
    <source>
        <dbReference type="ARBA" id="ARBA00023136"/>
    </source>
</evidence>
<feature type="transmembrane region" description="Helical" evidence="13">
    <location>
        <begin position="20"/>
        <end position="39"/>
    </location>
</feature>
<organism evidence="14 15">
    <name type="scientific">Emergencia timonensis</name>
    <dbReference type="NCBI Taxonomy" id="1776384"/>
    <lineage>
        <taxon>Bacteria</taxon>
        <taxon>Bacillati</taxon>
        <taxon>Bacillota</taxon>
        <taxon>Clostridia</taxon>
        <taxon>Peptostreptococcales</taxon>
        <taxon>Anaerovoracaceae</taxon>
        <taxon>Emergencia</taxon>
    </lineage>
</organism>
<reference evidence="14 15" key="1">
    <citation type="submission" date="2018-08" db="EMBL/GenBank/DDBJ databases">
        <title>A genome reference for cultivated species of the human gut microbiota.</title>
        <authorList>
            <person name="Zou Y."/>
            <person name="Xue W."/>
            <person name="Luo G."/>
        </authorList>
    </citation>
    <scope>NUCLEOTIDE SEQUENCE [LARGE SCALE GENOMIC DNA]</scope>
    <source>
        <strain evidence="14 15">AM07-24</strain>
    </source>
</reference>
<dbReference type="GO" id="GO:0006811">
    <property type="term" value="P:monoatomic ion transport"/>
    <property type="evidence" value="ECO:0007669"/>
    <property type="project" value="UniProtKB-KW"/>
</dbReference>
<evidence type="ECO:0000256" key="9">
    <source>
        <dbReference type="ARBA" id="ARBA00022989"/>
    </source>
</evidence>
<protein>
    <recommendedName>
        <fullName evidence="4">Probable multidrug resistance protein NorM</fullName>
    </recommendedName>
    <alternativeName>
        <fullName evidence="12">Multidrug-efflux transporter</fullName>
    </alternativeName>
</protein>
<dbReference type="RefSeq" id="WP_118336463.1">
    <property type="nucleotide sequence ID" value="NZ_AP025567.1"/>
</dbReference>
<feature type="transmembrane region" description="Helical" evidence="13">
    <location>
        <begin position="95"/>
        <end position="117"/>
    </location>
</feature>